<evidence type="ECO:0000313" key="10">
    <source>
        <dbReference type="Proteomes" id="UP000190037"/>
    </source>
</evidence>
<evidence type="ECO:0000256" key="5">
    <source>
        <dbReference type="ARBA" id="ARBA00012964"/>
    </source>
</evidence>
<dbReference type="GO" id="GO:0002953">
    <property type="term" value="F:5'-deoxynucleotidase activity"/>
    <property type="evidence" value="ECO:0007669"/>
    <property type="project" value="UniProtKB-EC"/>
</dbReference>
<gene>
    <name evidence="9" type="ORF">B4N89_20460</name>
</gene>
<proteinExistence type="predicted"/>
<reference evidence="9 10" key="1">
    <citation type="submission" date="2017-03" db="EMBL/GenBank/DDBJ databases">
        <title>Draft genome sequence of Streptomyces scabrisporus NF3, endophyte isolated from Amphipterygium adstringens.</title>
        <authorList>
            <person name="Vazquez M."/>
            <person name="Ceapa C.D."/>
            <person name="Rodriguez Luna D."/>
            <person name="Sanchez Esquivel S."/>
        </authorList>
    </citation>
    <scope>NUCLEOTIDE SEQUENCE [LARGE SCALE GENOMIC DNA]</scope>
    <source>
        <strain evidence="9 10">NF3</strain>
    </source>
</reference>
<dbReference type="PANTHER" id="PTHR11845:SF13">
    <property type="entry name" value="5'-DEOXYNUCLEOTIDASE HDDC2"/>
    <property type="match status" value="1"/>
</dbReference>
<dbReference type="EC" id="3.1.3.89" evidence="5"/>
<dbReference type="STRING" id="159449.B4N89_20460"/>
<name>A0A1T3P1I4_9ACTN</name>
<dbReference type="GO" id="GO:0005737">
    <property type="term" value="C:cytoplasm"/>
    <property type="evidence" value="ECO:0007669"/>
    <property type="project" value="TreeGrafter"/>
</dbReference>
<dbReference type="EMBL" id="MWQN01000001">
    <property type="protein sequence ID" value="OPC82989.1"/>
    <property type="molecule type" value="Genomic_DNA"/>
</dbReference>
<dbReference type="GO" id="GO:0046872">
    <property type="term" value="F:metal ion binding"/>
    <property type="evidence" value="ECO:0007669"/>
    <property type="project" value="UniProtKB-KW"/>
</dbReference>
<dbReference type="RefSeq" id="WP_078977288.1">
    <property type="nucleotide sequence ID" value="NZ_MWQN01000001.1"/>
</dbReference>
<organism evidence="9 10">
    <name type="scientific">Embleya scabrispora</name>
    <dbReference type="NCBI Taxonomy" id="159449"/>
    <lineage>
        <taxon>Bacteria</taxon>
        <taxon>Bacillati</taxon>
        <taxon>Actinomycetota</taxon>
        <taxon>Actinomycetes</taxon>
        <taxon>Kitasatosporales</taxon>
        <taxon>Streptomycetaceae</taxon>
        <taxon>Embleya</taxon>
    </lineage>
</organism>
<evidence type="ECO:0000313" key="9">
    <source>
        <dbReference type="EMBL" id="OPC82989.1"/>
    </source>
</evidence>
<sequence length="191" mass="20845">MADEDRVVANFLFEAGTLKNHKRTGWWIAGIKDPESVAEHSWRAALLASIIAEMEGADPARAALLSVWHDTGETRTGDLAHISQKYVGKGDAVAIADDQSTGMPAGLGALMRSIIGEYEARETPEAICAGDADKLECLVQAIEYQDQGHKNVDRWIVNSQKRIRTESAKRIAAELLETGSLTWLREAMGEA</sequence>
<dbReference type="Proteomes" id="UP000190037">
    <property type="component" value="Unassembled WGS sequence"/>
</dbReference>
<dbReference type="AlphaFoldDB" id="A0A1T3P1I4"/>
<comment type="caution">
    <text evidence="9">The sequence shown here is derived from an EMBL/GenBank/DDBJ whole genome shotgun (WGS) entry which is preliminary data.</text>
</comment>
<dbReference type="InterPro" id="IPR003607">
    <property type="entry name" value="HD/PDEase_dom"/>
</dbReference>
<accession>A0A1T3P1I4</accession>
<dbReference type="InterPro" id="IPR006674">
    <property type="entry name" value="HD_domain"/>
</dbReference>
<comment type="cofactor">
    <cofactor evidence="2">
        <name>Mn(2+)</name>
        <dbReference type="ChEBI" id="CHEBI:29035"/>
    </cofactor>
</comment>
<dbReference type="InterPro" id="IPR039356">
    <property type="entry name" value="YfbR/HDDC2"/>
</dbReference>
<evidence type="ECO:0000256" key="6">
    <source>
        <dbReference type="ARBA" id="ARBA00022723"/>
    </source>
</evidence>
<keyword evidence="7 9" id="KW-0378">Hydrolase</keyword>
<evidence type="ECO:0000256" key="2">
    <source>
        <dbReference type="ARBA" id="ARBA00001936"/>
    </source>
</evidence>
<comment type="cofactor">
    <cofactor evidence="3">
        <name>Co(2+)</name>
        <dbReference type="ChEBI" id="CHEBI:48828"/>
    </cofactor>
</comment>
<dbReference type="CDD" id="cd00077">
    <property type="entry name" value="HDc"/>
    <property type="match status" value="1"/>
</dbReference>
<comment type="subunit">
    <text evidence="4">Homodimer.</text>
</comment>
<dbReference type="eggNOG" id="COG1896">
    <property type="taxonomic scope" value="Bacteria"/>
</dbReference>
<dbReference type="SUPFAM" id="SSF109604">
    <property type="entry name" value="HD-domain/PDEase-like"/>
    <property type="match status" value="1"/>
</dbReference>
<dbReference type="Pfam" id="PF13023">
    <property type="entry name" value="HD_3"/>
    <property type="match status" value="1"/>
</dbReference>
<protein>
    <recommendedName>
        <fullName evidence="5">5'-deoxynucleotidase</fullName>
        <ecNumber evidence="5">3.1.3.89</ecNumber>
    </recommendedName>
</protein>
<keyword evidence="6" id="KW-0479">Metal-binding</keyword>
<evidence type="ECO:0000259" key="8">
    <source>
        <dbReference type="SMART" id="SM00471"/>
    </source>
</evidence>
<comment type="catalytic activity">
    <reaction evidence="1">
        <text>a 2'-deoxyribonucleoside 5'-phosphate + H2O = a 2'-deoxyribonucleoside + phosphate</text>
        <dbReference type="Rhea" id="RHEA:36167"/>
        <dbReference type="ChEBI" id="CHEBI:15377"/>
        <dbReference type="ChEBI" id="CHEBI:18274"/>
        <dbReference type="ChEBI" id="CHEBI:43474"/>
        <dbReference type="ChEBI" id="CHEBI:65317"/>
        <dbReference type="EC" id="3.1.3.89"/>
    </reaction>
</comment>
<evidence type="ECO:0000256" key="3">
    <source>
        <dbReference type="ARBA" id="ARBA00001941"/>
    </source>
</evidence>
<evidence type="ECO:0000256" key="4">
    <source>
        <dbReference type="ARBA" id="ARBA00011738"/>
    </source>
</evidence>
<evidence type="ECO:0000256" key="1">
    <source>
        <dbReference type="ARBA" id="ARBA00001638"/>
    </source>
</evidence>
<dbReference type="SMART" id="SM00471">
    <property type="entry name" value="HDc"/>
    <property type="match status" value="1"/>
</dbReference>
<feature type="domain" description="HD/PDEase" evidence="8">
    <location>
        <begin position="33"/>
        <end position="147"/>
    </location>
</feature>
<evidence type="ECO:0000256" key="7">
    <source>
        <dbReference type="ARBA" id="ARBA00022801"/>
    </source>
</evidence>
<dbReference type="OrthoDB" id="9786155at2"/>
<dbReference type="Gene3D" id="1.10.3210.10">
    <property type="entry name" value="Hypothetical protein af1432"/>
    <property type="match status" value="1"/>
</dbReference>
<dbReference type="PANTHER" id="PTHR11845">
    <property type="entry name" value="5'-DEOXYNUCLEOTIDASE HDDC2"/>
    <property type="match status" value="1"/>
</dbReference>
<keyword evidence="10" id="KW-1185">Reference proteome</keyword>